<dbReference type="KEGG" id="afg:AFULGI_00000140"/>
<reference evidence="1 2" key="1">
    <citation type="submission" date="2013-07" db="EMBL/GenBank/DDBJ databases">
        <title>Genome of Archaeoglobus fulgidus.</title>
        <authorList>
            <person name="Fiebig A."/>
            <person name="Birkeland N.-K."/>
        </authorList>
    </citation>
    <scope>NUCLEOTIDE SEQUENCE [LARGE SCALE GENOMIC DNA]</scope>
    <source>
        <strain evidence="1 2">DSM 8774</strain>
    </source>
</reference>
<protein>
    <submittedName>
        <fullName evidence="1">Uncharacterized protein</fullName>
    </submittedName>
</protein>
<proteinExistence type="predicted"/>
<dbReference type="SUPFAM" id="SSF48695">
    <property type="entry name" value="Multiheme cytochromes"/>
    <property type="match status" value="1"/>
</dbReference>
<evidence type="ECO:0000313" key="2">
    <source>
        <dbReference type="Proteomes" id="UP000028501"/>
    </source>
</evidence>
<dbReference type="GeneID" id="24793576"/>
<accession>A0A075W8W1</accession>
<sequence length="215" mass="24163">MESFEKLPWPYERLDPQKIADRAYESAFEGYCMYGLVNAVVEGLSESVGEPWKSFPSKVTFYGRGGVIGWGSTCGPLNGAALISYLVLEQTDADEVINELYMWYSTTPLPSYTPKEALILDIENRPVISAAPLCYTRSMNFSLNTGYKVLSPEFFELENRVVADVAKKFVELLNAKFDGSFRLSFEVTELKGSANVLRAAEFVMYRSLPQLEIPK</sequence>
<gene>
    <name evidence="1" type="ORF">AFULGI_00000140</name>
</gene>
<dbReference type="RefSeq" id="WP_010877530.1">
    <property type="nucleotide sequence ID" value="NZ_CP006577.1"/>
</dbReference>
<dbReference type="EMBL" id="CP006577">
    <property type="protein sequence ID" value="AIG96860.1"/>
    <property type="molecule type" value="Genomic_DNA"/>
</dbReference>
<dbReference type="Proteomes" id="UP000028501">
    <property type="component" value="Chromosome"/>
</dbReference>
<dbReference type="InterPro" id="IPR036280">
    <property type="entry name" value="Multihaem_cyt_sf"/>
</dbReference>
<name>A0A075W8W1_ARCFL</name>
<dbReference type="AlphaFoldDB" id="A0A075W8W1"/>
<dbReference type="HOGENOM" id="CLU_1280721_0_0_2"/>
<organism evidence="1 2">
    <name type="scientific">Archaeoglobus fulgidus DSM 8774</name>
    <dbReference type="NCBI Taxonomy" id="1344584"/>
    <lineage>
        <taxon>Archaea</taxon>
        <taxon>Methanobacteriati</taxon>
        <taxon>Methanobacteriota</taxon>
        <taxon>Archaeoglobi</taxon>
        <taxon>Archaeoglobales</taxon>
        <taxon>Archaeoglobaceae</taxon>
        <taxon>Archaeoglobus</taxon>
    </lineage>
</organism>
<evidence type="ECO:0000313" key="1">
    <source>
        <dbReference type="EMBL" id="AIG96860.1"/>
    </source>
</evidence>